<sequence>MVARPRGLPRTFPAGRPSAIAPTPVSTAWIGCAAPTVRPHALPGPSSRRGACRHPSARSLPDMSSTSRRRPAVLASPPLSEALGRKNGFGLLRLVLASSVIFSHAMPLGMSKPSLGELSSRGQTDVGAIAVAGFFVLSGLLITRSGMRLSTARFLWNRAIRLLPGLWVCMLLTAFVIAPVVAYHQGRLDGFWSHPQNPFRYIEENWAIGVGQWGISGLLDHNPHAGAFNGSIWSLAYEVLCYLVVALFAAAGVFRRARWTMVLLVAGLYAFMFSLAVDYHHLQAPIYAKTGMSAWTLPFLGWIAPEQLIPVGFMFGLGALAELYRKKLPINDIAGVAALAVFLASCRYGAFTVVGLPAFAYGLLWLAARMPHPLTKVGTKADLSYGIYIYAFPIQQCLTLWQVNRHGYTVYCALSVVLATVAAFLSWHLVEKPSMRLKDLGLPRPSRPGPGENRPPAASAGGAAEPVAEVTAAR</sequence>
<dbReference type="InterPro" id="IPR002656">
    <property type="entry name" value="Acyl_transf_3_dom"/>
</dbReference>
<dbReference type="PANTHER" id="PTHR23028">
    <property type="entry name" value="ACETYLTRANSFERASE"/>
    <property type="match status" value="1"/>
</dbReference>
<feature type="region of interest" description="Disordered" evidence="1">
    <location>
        <begin position="40"/>
        <end position="72"/>
    </location>
</feature>
<dbReference type="GO" id="GO:0009103">
    <property type="term" value="P:lipopolysaccharide biosynthetic process"/>
    <property type="evidence" value="ECO:0007669"/>
    <property type="project" value="TreeGrafter"/>
</dbReference>
<feature type="compositionally biased region" description="Low complexity" evidence="1">
    <location>
        <begin position="456"/>
        <end position="474"/>
    </location>
</feature>
<gene>
    <name evidence="4" type="ORF">F7Q99_10440</name>
</gene>
<feature type="transmembrane region" description="Helical" evidence="2">
    <location>
        <begin position="299"/>
        <end position="321"/>
    </location>
</feature>
<name>A0A6N7KQI5_9ACTN</name>
<feature type="region of interest" description="Disordered" evidence="1">
    <location>
        <begin position="440"/>
        <end position="474"/>
    </location>
</feature>
<feature type="transmembrane region" description="Helical" evidence="2">
    <location>
        <begin position="261"/>
        <end position="279"/>
    </location>
</feature>
<dbReference type="Pfam" id="PF01757">
    <property type="entry name" value="Acyl_transf_3"/>
    <property type="match status" value="1"/>
</dbReference>
<dbReference type="AlphaFoldDB" id="A0A6N7KQI5"/>
<keyword evidence="2" id="KW-0472">Membrane</keyword>
<keyword evidence="4" id="KW-0808">Transferase</keyword>
<dbReference type="InterPro" id="IPR050879">
    <property type="entry name" value="Acyltransferase_3"/>
</dbReference>
<dbReference type="GO" id="GO:0016747">
    <property type="term" value="F:acyltransferase activity, transferring groups other than amino-acyl groups"/>
    <property type="evidence" value="ECO:0007669"/>
    <property type="project" value="InterPro"/>
</dbReference>
<dbReference type="PANTHER" id="PTHR23028:SF53">
    <property type="entry name" value="ACYL_TRANSF_3 DOMAIN-CONTAINING PROTEIN"/>
    <property type="match status" value="1"/>
</dbReference>
<feature type="transmembrane region" description="Helical" evidence="2">
    <location>
        <begin position="232"/>
        <end position="254"/>
    </location>
</feature>
<dbReference type="EMBL" id="WBOF01000001">
    <property type="protein sequence ID" value="MQS12698.1"/>
    <property type="molecule type" value="Genomic_DNA"/>
</dbReference>
<evidence type="ECO:0000259" key="3">
    <source>
        <dbReference type="Pfam" id="PF01757"/>
    </source>
</evidence>
<feature type="transmembrane region" description="Helical" evidence="2">
    <location>
        <begin position="408"/>
        <end position="430"/>
    </location>
</feature>
<comment type="caution">
    <text evidence="4">The sequence shown here is derived from an EMBL/GenBank/DDBJ whole genome shotgun (WGS) entry which is preliminary data.</text>
</comment>
<proteinExistence type="predicted"/>
<organism evidence="4 5">
    <name type="scientific">Streptomyces kaniharaensis</name>
    <dbReference type="NCBI Taxonomy" id="212423"/>
    <lineage>
        <taxon>Bacteria</taxon>
        <taxon>Bacillati</taxon>
        <taxon>Actinomycetota</taxon>
        <taxon>Actinomycetes</taxon>
        <taxon>Kitasatosporales</taxon>
        <taxon>Streptomycetaceae</taxon>
        <taxon>Streptomyces</taxon>
    </lineage>
</organism>
<feature type="transmembrane region" description="Helical" evidence="2">
    <location>
        <begin position="162"/>
        <end position="183"/>
    </location>
</feature>
<keyword evidence="2" id="KW-1133">Transmembrane helix</keyword>
<evidence type="ECO:0000313" key="4">
    <source>
        <dbReference type="EMBL" id="MQS12698.1"/>
    </source>
</evidence>
<feature type="domain" description="Acyltransferase 3" evidence="3">
    <location>
        <begin position="89"/>
        <end position="422"/>
    </location>
</feature>
<evidence type="ECO:0000313" key="5">
    <source>
        <dbReference type="Proteomes" id="UP000450000"/>
    </source>
</evidence>
<dbReference type="OrthoDB" id="5242306at2"/>
<dbReference type="GO" id="GO:0016020">
    <property type="term" value="C:membrane"/>
    <property type="evidence" value="ECO:0007669"/>
    <property type="project" value="TreeGrafter"/>
</dbReference>
<reference evidence="4 5" key="1">
    <citation type="submission" date="2019-09" db="EMBL/GenBank/DDBJ databases">
        <title>Genome Sequences of Streptomyces kaniharaensis ATCC 21070.</title>
        <authorList>
            <person name="Zhu W."/>
            <person name="De Crecy-Lagard V."/>
            <person name="Richards N.G."/>
        </authorList>
    </citation>
    <scope>NUCLEOTIDE SEQUENCE [LARGE SCALE GENOMIC DNA]</scope>
    <source>
        <strain evidence="4 5">SF-557</strain>
    </source>
</reference>
<evidence type="ECO:0000256" key="1">
    <source>
        <dbReference type="SAM" id="MobiDB-lite"/>
    </source>
</evidence>
<feature type="transmembrane region" description="Helical" evidence="2">
    <location>
        <begin position="333"/>
        <end position="366"/>
    </location>
</feature>
<evidence type="ECO:0000256" key="2">
    <source>
        <dbReference type="SAM" id="Phobius"/>
    </source>
</evidence>
<accession>A0A6N7KQI5</accession>
<dbReference type="Proteomes" id="UP000450000">
    <property type="component" value="Unassembled WGS sequence"/>
</dbReference>
<protein>
    <submittedName>
        <fullName evidence="4">Acyltransferase</fullName>
    </submittedName>
</protein>
<keyword evidence="2" id="KW-0812">Transmembrane</keyword>
<keyword evidence="5" id="KW-1185">Reference proteome</keyword>
<feature type="transmembrane region" description="Helical" evidence="2">
    <location>
        <begin position="126"/>
        <end position="142"/>
    </location>
</feature>
<dbReference type="PROSITE" id="PS51257">
    <property type="entry name" value="PROKAR_LIPOPROTEIN"/>
    <property type="match status" value="1"/>
</dbReference>
<keyword evidence="4" id="KW-0012">Acyltransferase</keyword>
<feature type="transmembrane region" description="Helical" evidence="2">
    <location>
        <begin position="88"/>
        <end position="106"/>
    </location>
</feature>